<name>A0A484APC2_DRONA</name>
<feature type="region of interest" description="Disordered" evidence="1">
    <location>
        <begin position="68"/>
        <end position="204"/>
    </location>
</feature>
<protein>
    <submittedName>
        <fullName evidence="2">Uncharacterized protein</fullName>
    </submittedName>
</protein>
<feature type="compositionally biased region" description="Basic and acidic residues" evidence="1">
    <location>
        <begin position="98"/>
        <end position="108"/>
    </location>
</feature>
<dbReference type="Proteomes" id="UP000295192">
    <property type="component" value="Unassembled WGS sequence"/>
</dbReference>
<organism evidence="2 3">
    <name type="scientific">Drosophila navojoa</name>
    <name type="common">Fruit fly</name>
    <dbReference type="NCBI Taxonomy" id="7232"/>
    <lineage>
        <taxon>Eukaryota</taxon>
        <taxon>Metazoa</taxon>
        <taxon>Ecdysozoa</taxon>
        <taxon>Arthropoda</taxon>
        <taxon>Hexapoda</taxon>
        <taxon>Insecta</taxon>
        <taxon>Pterygota</taxon>
        <taxon>Neoptera</taxon>
        <taxon>Endopterygota</taxon>
        <taxon>Diptera</taxon>
        <taxon>Brachycera</taxon>
        <taxon>Muscomorpha</taxon>
        <taxon>Ephydroidea</taxon>
        <taxon>Drosophilidae</taxon>
        <taxon>Drosophila</taxon>
    </lineage>
</organism>
<sequence length="204" mass="22145">LADGSTLEITKRIYVEVSLAGKAAERLLTLLVIPAMLDHLILGMDFLCAIDTTLYCGNVVLTMRMKEEPNEEASLRSGPNISKESDRSGRQQPLARSRSREQEQKRGPEAPCWSPKQKVGAATTGRELPVDEQGTSKSGGPPAQSIKRGHKTPKEEFGKCPQLARMVGLEAEDVGEIRSSQSLRSPIGQEEDEENTGSSPDDTG</sequence>
<keyword evidence="3" id="KW-1185">Reference proteome</keyword>
<gene>
    <name evidence="2" type="ORF">AWZ03_015200</name>
</gene>
<dbReference type="AlphaFoldDB" id="A0A484APC2"/>
<reference evidence="2 3" key="1">
    <citation type="journal article" date="2019" name="J. Hered.">
        <title>An Improved Genome Assembly for Drosophila navojoa, the Basal Species in the mojavensis Cluster.</title>
        <authorList>
            <person name="Vanderlinde T."/>
            <person name="Dupim E.G."/>
            <person name="Nazario-Yepiz N.O."/>
            <person name="Carvalho A.B."/>
        </authorList>
    </citation>
    <scope>NUCLEOTIDE SEQUENCE [LARGE SCALE GENOMIC DNA]</scope>
    <source>
        <strain evidence="2">Navoj_Jal97</strain>
        <tissue evidence="2">Whole organism</tissue>
    </source>
</reference>
<proteinExistence type="predicted"/>
<evidence type="ECO:0000313" key="2">
    <source>
        <dbReference type="EMBL" id="TDG38378.1"/>
    </source>
</evidence>
<evidence type="ECO:0000313" key="3">
    <source>
        <dbReference type="Proteomes" id="UP000295192"/>
    </source>
</evidence>
<feature type="non-terminal residue" evidence="2">
    <location>
        <position position="1"/>
    </location>
</feature>
<evidence type="ECO:0000256" key="1">
    <source>
        <dbReference type="SAM" id="MobiDB-lite"/>
    </source>
</evidence>
<dbReference type="EMBL" id="LSRL02004213">
    <property type="protein sequence ID" value="TDG38378.1"/>
    <property type="molecule type" value="Genomic_DNA"/>
</dbReference>
<accession>A0A484APC2</accession>
<comment type="caution">
    <text evidence="2">The sequence shown here is derived from an EMBL/GenBank/DDBJ whole genome shotgun (WGS) entry which is preliminary data.</text>
</comment>